<protein>
    <submittedName>
        <fullName evidence="1">Uncharacterized protein</fullName>
    </submittedName>
</protein>
<dbReference type="KEGG" id="caa:Caka_0511"/>
<keyword evidence="2" id="KW-1185">Reference proteome</keyword>
<reference evidence="1 2" key="1">
    <citation type="journal article" date="2010" name="Stand. Genomic Sci.">
        <title>Complete genome sequence of Coraliomargarita akajimensis type strain (04OKA010-24).</title>
        <authorList>
            <person name="Mavromatis K."/>
            <person name="Abt B."/>
            <person name="Brambilla E."/>
            <person name="Lapidus A."/>
            <person name="Copeland A."/>
            <person name="Deshpande S."/>
            <person name="Nolan M."/>
            <person name="Lucas S."/>
            <person name="Tice H."/>
            <person name="Cheng J.F."/>
            <person name="Han C."/>
            <person name="Detter J.C."/>
            <person name="Woyke T."/>
            <person name="Goodwin L."/>
            <person name="Pitluck S."/>
            <person name="Held B."/>
            <person name="Brettin T."/>
            <person name="Tapia R."/>
            <person name="Ivanova N."/>
            <person name="Mikhailova N."/>
            <person name="Pati A."/>
            <person name="Liolios K."/>
            <person name="Chen A."/>
            <person name="Palaniappan K."/>
            <person name="Land M."/>
            <person name="Hauser L."/>
            <person name="Chang Y.J."/>
            <person name="Jeffries C.D."/>
            <person name="Rohde M."/>
            <person name="Goker M."/>
            <person name="Bristow J."/>
            <person name="Eisen J.A."/>
            <person name="Markowitz V."/>
            <person name="Hugenholtz P."/>
            <person name="Klenk H.P."/>
            <person name="Kyrpides N.C."/>
        </authorList>
    </citation>
    <scope>NUCLEOTIDE SEQUENCE [LARGE SCALE GENOMIC DNA]</scope>
    <source>
        <strain evidence="2">DSM 45221 / IAM 15411 / JCM 23193 / KCTC 12865</strain>
    </source>
</reference>
<sequence>MTLLGPFVITVTYVLVSYPVSQGNQIATLSNERSGYFWDVDTDTISVLDNDLIV</sequence>
<organism evidence="1 2">
    <name type="scientific">Coraliomargarita akajimensis (strain DSM 45221 / IAM 15411 / JCM 23193 / KCTC 12865 / 04OKA010-24)</name>
    <dbReference type="NCBI Taxonomy" id="583355"/>
    <lineage>
        <taxon>Bacteria</taxon>
        <taxon>Pseudomonadati</taxon>
        <taxon>Verrucomicrobiota</taxon>
        <taxon>Opitutia</taxon>
        <taxon>Puniceicoccales</taxon>
        <taxon>Coraliomargaritaceae</taxon>
        <taxon>Coraliomargarita</taxon>
    </lineage>
</organism>
<name>D5ENA1_CORAD</name>
<dbReference type="EMBL" id="CP001998">
    <property type="protein sequence ID" value="ADE53536.1"/>
    <property type="molecule type" value="Genomic_DNA"/>
</dbReference>
<dbReference type="Proteomes" id="UP000000925">
    <property type="component" value="Chromosome"/>
</dbReference>
<evidence type="ECO:0000313" key="2">
    <source>
        <dbReference type="Proteomes" id="UP000000925"/>
    </source>
</evidence>
<dbReference type="AlphaFoldDB" id="D5ENA1"/>
<gene>
    <name evidence="1" type="ordered locus">Caka_0511</name>
</gene>
<accession>D5ENA1</accession>
<evidence type="ECO:0000313" key="1">
    <source>
        <dbReference type="EMBL" id="ADE53536.1"/>
    </source>
</evidence>
<dbReference type="STRING" id="583355.Caka_0511"/>
<proteinExistence type="predicted"/>
<dbReference type="HOGENOM" id="CLU_3042387_0_0_0"/>